<sequence length="421" mass="46569">MICGMSQHKMFPVSARVPMIPWLLRRAKDMAFMEPDKHARVQGFLLRTFTAKKMPIIHAAAALGALSAADKFSSRQGQRVLTAEEAKQEFLAASRASTSSDTNERIQPDSAVVTAVRPARTSSIATSSSKSLKSPTSVPSSATSSDSQAPPSVRVHTKGATLASGFPYHPALFDLRVHPIKWEQFTESIVETTKLSTKERMKVWAFGAGVVAGIGTPDSVHIARNKSRRYQEDKIKAGLAEESESSLGELLRQWNMKYFAERGLLARLELSESALKSPNQHSKLFQREAHWYGNKEERERKREERKFAIVVTQLYTPDELGRCTHELAAGSSIQEAPDSADARLHCVEAPTANKDLPELPSGADWEKDVSELPDKKVHLLAELPSARQYAELEGDSQPILQPCNMISAATHAKVHQNMRHV</sequence>
<reference evidence="2 3" key="1">
    <citation type="submission" date="2015-07" db="EMBL/GenBank/DDBJ databases">
        <title>Comparative genomics of the Sigatoka disease complex on banana suggests a link between parallel evolutionary changes in Pseudocercospora fijiensis and Pseudocercospora eumusae and increased virulence on the banana host.</title>
        <authorList>
            <person name="Chang T.-C."/>
            <person name="Salvucci A."/>
            <person name="Crous P.W."/>
            <person name="Stergiopoulos I."/>
        </authorList>
    </citation>
    <scope>NUCLEOTIDE SEQUENCE [LARGE SCALE GENOMIC DNA]</scope>
    <source>
        <strain evidence="2 3">CBS 116634</strain>
    </source>
</reference>
<evidence type="ECO:0000256" key="1">
    <source>
        <dbReference type="SAM" id="MobiDB-lite"/>
    </source>
</evidence>
<proteinExistence type="predicted"/>
<dbReference type="InterPro" id="IPR028018">
    <property type="entry name" value="DUF4646"/>
</dbReference>
<dbReference type="EMBL" id="LFZO01000046">
    <property type="protein sequence ID" value="KXT16006.1"/>
    <property type="molecule type" value="Genomic_DNA"/>
</dbReference>
<evidence type="ECO:0000313" key="2">
    <source>
        <dbReference type="EMBL" id="KXT16006.1"/>
    </source>
</evidence>
<dbReference type="Pfam" id="PF15496">
    <property type="entry name" value="DUF4646"/>
    <property type="match status" value="1"/>
</dbReference>
<organism evidence="2 3">
    <name type="scientific">Pseudocercospora musae</name>
    <dbReference type="NCBI Taxonomy" id="113226"/>
    <lineage>
        <taxon>Eukaryota</taxon>
        <taxon>Fungi</taxon>
        <taxon>Dikarya</taxon>
        <taxon>Ascomycota</taxon>
        <taxon>Pezizomycotina</taxon>
        <taxon>Dothideomycetes</taxon>
        <taxon>Dothideomycetidae</taxon>
        <taxon>Mycosphaerellales</taxon>
        <taxon>Mycosphaerellaceae</taxon>
        <taxon>Pseudocercospora</taxon>
    </lineage>
</organism>
<keyword evidence="3" id="KW-1185">Reference proteome</keyword>
<name>A0A139IN89_9PEZI</name>
<feature type="compositionally biased region" description="Low complexity" evidence="1">
    <location>
        <begin position="118"/>
        <end position="152"/>
    </location>
</feature>
<protein>
    <submittedName>
        <fullName evidence="2">Uncharacterized protein</fullName>
    </submittedName>
</protein>
<feature type="region of interest" description="Disordered" evidence="1">
    <location>
        <begin position="92"/>
        <end position="155"/>
    </location>
</feature>
<evidence type="ECO:0000313" key="3">
    <source>
        <dbReference type="Proteomes" id="UP000073492"/>
    </source>
</evidence>
<dbReference type="AlphaFoldDB" id="A0A139IN89"/>
<comment type="caution">
    <text evidence="2">The sequence shown here is derived from an EMBL/GenBank/DDBJ whole genome shotgun (WGS) entry which is preliminary data.</text>
</comment>
<dbReference type="Proteomes" id="UP000073492">
    <property type="component" value="Unassembled WGS sequence"/>
</dbReference>
<accession>A0A139IN89</accession>
<gene>
    <name evidence="2" type="ORF">AC579_9513</name>
</gene>